<keyword evidence="7" id="KW-0862">Zinc</keyword>
<evidence type="ECO:0000256" key="1">
    <source>
        <dbReference type="ARBA" id="ARBA00000900"/>
    </source>
</evidence>
<evidence type="ECO:0000313" key="11">
    <source>
        <dbReference type="EMBL" id="KAL1558307.1"/>
    </source>
</evidence>
<evidence type="ECO:0000256" key="6">
    <source>
        <dbReference type="ARBA" id="ARBA00022786"/>
    </source>
</evidence>
<dbReference type="AlphaFoldDB" id="A0ABD1HPD0"/>
<dbReference type="SUPFAM" id="SSF57850">
    <property type="entry name" value="RING/U-box"/>
    <property type="match status" value="1"/>
</dbReference>
<protein>
    <recommendedName>
        <fullName evidence="2">RING-type E3 ubiquitin transferase</fullName>
        <ecNumber evidence="2">2.3.2.27</ecNumber>
    </recommendedName>
</protein>
<keyword evidence="5 8" id="KW-0863">Zinc-finger</keyword>
<dbReference type="Gene3D" id="3.30.40.10">
    <property type="entry name" value="Zinc/RING finger domain, C3HC4 (zinc finger)"/>
    <property type="match status" value="1"/>
</dbReference>
<name>A0ABD1HPD0_SALDI</name>
<evidence type="ECO:0000256" key="4">
    <source>
        <dbReference type="ARBA" id="ARBA00022723"/>
    </source>
</evidence>
<keyword evidence="6" id="KW-0833">Ubl conjugation pathway</keyword>
<accession>A0ABD1HPD0</accession>
<reference evidence="11 12" key="1">
    <citation type="submission" date="2024-06" db="EMBL/GenBank/DDBJ databases">
        <title>A chromosome level genome sequence of Diviner's sage (Salvia divinorum).</title>
        <authorList>
            <person name="Ford S.A."/>
            <person name="Ro D.-K."/>
            <person name="Ness R.W."/>
            <person name="Phillips M.A."/>
        </authorList>
    </citation>
    <scope>NUCLEOTIDE SEQUENCE [LARGE SCALE GENOMIC DNA]</scope>
    <source>
        <strain evidence="11">SAF-2024a</strain>
        <tissue evidence="11">Leaf</tissue>
    </source>
</reference>
<evidence type="ECO:0000259" key="10">
    <source>
        <dbReference type="PROSITE" id="PS50089"/>
    </source>
</evidence>
<keyword evidence="11" id="KW-0012">Acyltransferase</keyword>
<comment type="catalytic activity">
    <reaction evidence="1">
        <text>S-ubiquitinyl-[E2 ubiquitin-conjugating enzyme]-L-cysteine + [acceptor protein]-L-lysine = [E2 ubiquitin-conjugating enzyme]-L-cysteine + N(6)-ubiquitinyl-[acceptor protein]-L-lysine.</text>
        <dbReference type="EC" id="2.3.2.27"/>
    </reaction>
</comment>
<dbReference type="InterPro" id="IPR001841">
    <property type="entry name" value="Znf_RING"/>
</dbReference>
<feature type="region of interest" description="Disordered" evidence="9">
    <location>
        <begin position="252"/>
        <end position="325"/>
    </location>
</feature>
<evidence type="ECO:0000256" key="2">
    <source>
        <dbReference type="ARBA" id="ARBA00012483"/>
    </source>
</evidence>
<dbReference type="InterPro" id="IPR039525">
    <property type="entry name" value="RNF126-like_zinc-ribbon"/>
</dbReference>
<sequence>MSSGGNTHWCHQCSQPVRPQGRNLVCPCCDGGFIQELAEVMGTHSSDGSGLRLMDPSQDARFGIMDAFAALMRHRMIGRGPNFDVRGRPAMFGERTSVGVGPRHPGQLLIYHGQSPVAVDPFDFFFTDGHGVGQRRADSGDIFMGQRRVDSGDFFMGHGLQELIEQLSVNDRRGPPPAPRSAIDAMPTIKILQRHLNTDTHCPVCQDKFELGTRARQMPCDHIYHSDCIVPWLVEHNSCPVCRVELPSLDSANARSQRSVNTSGSGGGSSRRDSNSQSQGRWNPFSFLRPSNSSNQNTQRHSGTEGNSATAPNEEHSRTRWPFDY</sequence>
<proteinExistence type="predicted"/>
<dbReference type="Pfam" id="PF14369">
    <property type="entry name" value="Zn_ribbon_19"/>
    <property type="match status" value="1"/>
</dbReference>
<evidence type="ECO:0000256" key="3">
    <source>
        <dbReference type="ARBA" id="ARBA00022679"/>
    </source>
</evidence>
<dbReference type="Proteomes" id="UP001567538">
    <property type="component" value="Unassembled WGS sequence"/>
</dbReference>
<dbReference type="PROSITE" id="PS50089">
    <property type="entry name" value="ZF_RING_2"/>
    <property type="match status" value="1"/>
</dbReference>
<evidence type="ECO:0000313" key="12">
    <source>
        <dbReference type="Proteomes" id="UP001567538"/>
    </source>
</evidence>
<dbReference type="Pfam" id="PF13639">
    <property type="entry name" value="zf-RING_2"/>
    <property type="match status" value="1"/>
</dbReference>
<dbReference type="PANTHER" id="PTHR15710">
    <property type="entry name" value="E3 UBIQUITIN-PROTEIN LIGASE PRAJA"/>
    <property type="match status" value="1"/>
</dbReference>
<dbReference type="GO" id="GO:0061630">
    <property type="term" value="F:ubiquitin protein ligase activity"/>
    <property type="evidence" value="ECO:0007669"/>
    <property type="project" value="UniProtKB-EC"/>
</dbReference>
<evidence type="ECO:0000256" key="8">
    <source>
        <dbReference type="PROSITE-ProRule" id="PRU00175"/>
    </source>
</evidence>
<keyword evidence="4" id="KW-0479">Metal-binding</keyword>
<keyword evidence="3 11" id="KW-0808">Transferase</keyword>
<dbReference type="CDD" id="cd16667">
    <property type="entry name" value="RING-H2_RNF126-like"/>
    <property type="match status" value="1"/>
</dbReference>
<evidence type="ECO:0000256" key="5">
    <source>
        <dbReference type="ARBA" id="ARBA00022771"/>
    </source>
</evidence>
<organism evidence="11 12">
    <name type="scientific">Salvia divinorum</name>
    <name type="common">Maria pastora</name>
    <name type="synonym">Diviner's sage</name>
    <dbReference type="NCBI Taxonomy" id="28513"/>
    <lineage>
        <taxon>Eukaryota</taxon>
        <taxon>Viridiplantae</taxon>
        <taxon>Streptophyta</taxon>
        <taxon>Embryophyta</taxon>
        <taxon>Tracheophyta</taxon>
        <taxon>Spermatophyta</taxon>
        <taxon>Magnoliopsida</taxon>
        <taxon>eudicotyledons</taxon>
        <taxon>Gunneridae</taxon>
        <taxon>Pentapetalae</taxon>
        <taxon>asterids</taxon>
        <taxon>lamiids</taxon>
        <taxon>Lamiales</taxon>
        <taxon>Lamiaceae</taxon>
        <taxon>Nepetoideae</taxon>
        <taxon>Mentheae</taxon>
        <taxon>Salviinae</taxon>
        <taxon>Salvia</taxon>
        <taxon>Salvia subgen. Calosphace</taxon>
    </lineage>
</organism>
<dbReference type="PANTHER" id="PTHR15710:SF34">
    <property type="entry name" value="E3 UBIQUITIN-PROTEIN LIGASE RHC1A-RELATED"/>
    <property type="match status" value="1"/>
</dbReference>
<feature type="compositionally biased region" description="Polar residues" evidence="9">
    <location>
        <begin position="289"/>
        <end position="311"/>
    </location>
</feature>
<comment type="caution">
    <text evidence="11">The sequence shown here is derived from an EMBL/GenBank/DDBJ whole genome shotgun (WGS) entry which is preliminary data.</text>
</comment>
<keyword evidence="12" id="KW-1185">Reference proteome</keyword>
<gene>
    <name evidence="11" type="ORF">AAHA92_08791</name>
</gene>
<dbReference type="InterPro" id="IPR013083">
    <property type="entry name" value="Znf_RING/FYVE/PHD"/>
</dbReference>
<dbReference type="EMBL" id="JBEAFC010000004">
    <property type="protein sequence ID" value="KAL1558307.1"/>
    <property type="molecule type" value="Genomic_DNA"/>
</dbReference>
<dbReference type="EC" id="2.3.2.27" evidence="2"/>
<dbReference type="SMART" id="SM00184">
    <property type="entry name" value="RING"/>
    <property type="match status" value="1"/>
</dbReference>
<dbReference type="FunFam" id="3.30.40.10:FF:000022">
    <property type="entry name" value="E3 ubiquitin-protein ligase RING1-like"/>
    <property type="match status" value="1"/>
</dbReference>
<feature type="domain" description="RING-type" evidence="10">
    <location>
        <begin position="202"/>
        <end position="243"/>
    </location>
</feature>
<dbReference type="GO" id="GO:0008270">
    <property type="term" value="F:zinc ion binding"/>
    <property type="evidence" value="ECO:0007669"/>
    <property type="project" value="UniProtKB-KW"/>
</dbReference>
<feature type="compositionally biased region" description="Basic and acidic residues" evidence="9">
    <location>
        <begin position="313"/>
        <end position="325"/>
    </location>
</feature>
<evidence type="ECO:0000256" key="7">
    <source>
        <dbReference type="ARBA" id="ARBA00022833"/>
    </source>
</evidence>
<evidence type="ECO:0000256" key="9">
    <source>
        <dbReference type="SAM" id="MobiDB-lite"/>
    </source>
</evidence>